<comment type="similarity">
    <text evidence="2">Belongs to the chromate ion transporter (CHR) (TC 2.A.51) family.</text>
</comment>
<protein>
    <submittedName>
        <fullName evidence="9">Chromate transporter</fullName>
    </submittedName>
    <submittedName>
        <fullName evidence="8">Putative chromate transport protein</fullName>
    </submittedName>
</protein>
<reference evidence="8 10" key="1">
    <citation type="submission" date="2017-12" db="EMBL/GenBank/DDBJ databases">
        <title>Complete genome sequence of Herbivorax saccincola GGR1, a novel Cellulosome-producing hydrolytic bacterium in a thermophilic biogas plant, established by Illumina and Nanopore MinION sequencing.</title>
        <authorList>
            <person name="Pechtl A."/>
            <person name="Ruckert C."/>
            <person name="Koeck D.E."/>
            <person name="Maus I."/>
            <person name="Winkler A."/>
            <person name="Kalinowski J."/>
            <person name="Puhler A."/>
            <person name="Schwarz W.W."/>
            <person name="Zverlov V.V."/>
            <person name="Schluter A."/>
            <person name="Liebl W."/>
        </authorList>
    </citation>
    <scope>NUCLEOTIDE SEQUENCE [LARGE SCALE GENOMIC DNA]</scope>
    <source>
        <strain evidence="8">GGR1</strain>
        <strain evidence="10">SR1</strain>
    </source>
</reference>
<dbReference type="GO" id="GO:0015109">
    <property type="term" value="F:chromate transmembrane transporter activity"/>
    <property type="evidence" value="ECO:0007669"/>
    <property type="project" value="InterPro"/>
</dbReference>
<feature type="transmembrane region" description="Helical" evidence="7">
    <location>
        <begin position="171"/>
        <end position="187"/>
    </location>
</feature>
<keyword evidence="6 7" id="KW-0472">Membrane</keyword>
<sequence length="188" mass="20265">MIYFTLFKVFFIIGLFSFGGGYAIISLIQAEMEYYGWISSTEFADIIAISQMTPGPISVNTATYVGAGAAGILGATTATLSLVLPSFIIMVTVAHYFAQFKDSKAVEWILKGIRPVTIGLIFSAVVFLAETSILNPDSQSGFSLNAIISSFDFKSTLVFLLVFLSSLKFKPHPILVVVLSALIGLVIL</sequence>
<dbReference type="KEGG" id="hsc:HVS_05330"/>
<gene>
    <name evidence="8" type="primary">srpC</name>
    <name evidence="9" type="ORF">B9R14_09880</name>
    <name evidence="8" type="ORF">HVS_05330</name>
</gene>
<feature type="transmembrane region" description="Helical" evidence="7">
    <location>
        <begin position="6"/>
        <end position="27"/>
    </location>
</feature>
<proteinExistence type="inferred from homology"/>
<evidence type="ECO:0000256" key="6">
    <source>
        <dbReference type="ARBA" id="ARBA00023136"/>
    </source>
</evidence>
<dbReference type="GO" id="GO:0005886">
    <property type="term" value="C:plasma membrane"/>
    <property type="evidence" value="ECO:0007669"/>
    <property type="project" value="UniProtKB-SubCell"/>
</dbReference>
<evidence type="ECO:0000313" key="11">
    <source>
        <dbReference type="Proteomes" id="UP000239720"/>
    </source>
</evidence>
<reference evidence="9 11" key="2">
    <citation type="journal article" date="2018" name="Syst. Appl. Microbiol.">
        <title>Characterization and high-quality draft genome sequence of Herbivorax saccincola A7, an anaerobic, alkaliphilic, thermophilic, cellulolytic, and xylanolytic bacterium.</title>
        <authorList>
            <person name="Aikawa S."/>
            <person name="Baramee S."/>
            <person name="Sermsathanaswadi J."/>
            <person name="Thianheng P."/>
            <person name="Tachaapaikoon C."/>
            <person name="Shikata A."/>
            <person name="Waeonukul R."/>
            <person name="Pason P."/>
            <person name="Ratanakhanokchai K."/>
            <person name="Kosugi A."/>
        </authorList>
    </citation>
    <scope>NUCLEOTIDE SEQUENCE [LARGE SCALE GENOMIC DNA]</scope>
    <source>
        <strain evidence="9 11">A7</strain>
    </source>
</reference>
<feature type="transmembrane region" description="Helical" evidence="7">
    <location>
        <begin position="64"/>
        <end position="97"/>
    </location>
</feature>
<organism evidence="8 10">
    <name type="scientific">Acetivibrio saccincola</name>
    <dbReference type="NCBI Taxonomy" id="1677857"/>
    <lineage>
        <taxon>Bacteria</taxon>
        <taxon>Bacillati</taxon>
        <taxon>Bacillota</taxon>
        <taxon>Clostridia</taxon>
        <taxon>Eubacteriales</taxon>
        <taxon>Oscillospiraceae</taxon>
        <taxon>Acetivibrio</taxon>
    </lineage>
</organism>
<keyword evidence="10" id="KW-1185">Reference proteome</keyword>
<evidence type="ECO:0000256" key="2">
    <source>
        <dbReference type="ARBA" id="ARBA00005262"/>
    </source>
</evidence>
<evidence type="ECO:0000256" key="7">
    <source>
        <dbReference type="SAM" id="Phobius"/>
    </source>
</evidence>
<keyword evidence="3" id="KW-1003">Cell membrane</keyword>
<keyword evidence="5 7" id="KW-1133">Transmembrane helix</keyword>
<dbReference type="PANTHER" id="PTHR43663:SF1">
    <property type="entry name" value="CHROMATE TRANSPORTER"/>
    <property type="match status" value="1"/>
</dbReference>
<accession>A0A2K9DZP9</accession>
<evidence type="ECO:0000313" key="9">
    <source>
        <dbReference type="EMBL" id="PQQ67015.1"/>
    </source>
</evidence>
<name>A0A2K9DZP9_9FIRM</name>
<keyword evidence="4 7" id="KW-0812">Transmembrane</keyword>
<feature type="transmembrane region" description="Helical" evidence="7">
    <location>
        <begin position="141"/>
        <end position="164"/>
    </location>
</feature>
<dbReference type="AlphaFoldDB" id="A0A2K9DZP9"/>
<evidence type="ECO:0000313" key="8">
    <source>
        <dbReference type="EMBL" id="AUG56997.1"/>
    </source>
</evidence>
<dbReference type="EMBL" id="NEMB01000003">
    <property type="protein sequence ID" value="PQQ67015.1"/>
    <property type="molecule type" value="Genomic_DNA"/>
</dbReference>
<dbReference type="Proteomes" id="UP000233534">
    <property type="component" value="Chromosome"/>
</dbReference>
<evidence type="ECO:0000256" key="4">
    <source>
        <dbReference type="ARBA" id="ARBA00022692"/>
    </source>
</evidence>
<comment type="subcellular location">
    <subcellularLocation>
        <location evidence="1">Cell membrane</location>
        <topology evidence="1">Multi-pass membrane protein</topology>
    </subcellularLocation>
</comment>
<dbReference type="Proteomes" id="UP000239720">
    <property type="component" value="Unassembled WGS sequence"/>
</dbReference>
<dbReference type="InterPro" id="IPR003370">
    <property type="entry name" value="Chromate_transpt"/>
</dbReference>
<dbReference type="OrthoDB" id="9788907at2"/>
<feature type="transmembrane region" description="Helical" evidence="7">
    <location>
        <begin position="109"/>
        <end position="129"/>
    </location>
</feature>
<dbReference type="RefSeq" id="WP_101299902.1">
    <property type="nucleotide sequence ID" value="NZ_CP025197.1"/>
</dbReference>
<dbReference type="EMBL" id="CP025197">
    <property type="protein sequence ID" value="AUG56997.1"/>
    <property type="molecule type" value="Genomic_DNA"/>
</dbReference>
<dbReference type="PANTHER" id="PTHR43663">
    <property type="entry name" value="CHROMATE TRANSPORT PROTEIN-RELATED"/>
    <property type="match status" value="1"/>
</dbReference>
<evidence type="ECO:0000256" key="1">
    <source>
        <dbReference type="ARBA" id="ARBA00004651"/>
    </source>
</evidence>
<dbReference type="InterPro" id="IPR052518">
    <property type="entry name" value="CHR_Transporter"/>
</dbReference>
<evidence type="ECO:0000256" key="5">
    <source>
        <dbReference type="ARBA" id="ARBA00022989"/>
    </source>
</evidence>
<evidence type="ECO:0000256" key="3">
    <source>
        <dbReference type="ARBA" id="ARBA00022475"/>
    </source>
</evidence>
<evidence type="ECO:0000313" key="10">
    <source>
        <dbReference type="Proteomes" id="UP000233534"/>
    </source>
</evidence>
<dbReference type="Pfam" id="PF02417">
    <property type="entry name" value="Chromate_transp"/>
    <property type="match status" value="1"/>
</dbReference>